<organism evidence="2 3">
    <name type="scientific">Rhodofomes roseus</name>
    <dbReference type="NCBI Taxonomy" id="34475"/>
    <lineage>
        <taxon>Eukaryota</taxon>
        <taxon>Fungi</taxon>
        <taxon>Dikarya</taxon>
        <taxon>Basidiomycota</taxon>
        <taxon>Agaricomycotina</taxon>
        <taxon>Agaricomycetes</taxon>
        <taxon>Polyporales</taxon>
        <taxon>Rhodofomes</taxon>
    </lineage>
</organism>
<keyword evidence="3" id="KW-1185">Reference proteome</keyword>
<proteinExistence type="predicted"/>
<evidence type="ECO:0000256" key="1">
    <source>
        <dbReference type="SAM" id="MobiDB-lite"/>
    </source>
</evidence>
<feature type="compositionally biased region" description="Basic and acidic residues" evidence="1">
    <location>
        <begin position="29"/>
        <end position="47"/>
    </location>
</feature>
<evidence type="ECO:0008006" key="4">
    <source>
        <dbReference type="Google" id="ProtNLM"/>
    </source>
</evidence>
<accession>A0ABQ8K550</accession>
<dbReference type="EMBL" id="JADCUA010000024">
    <property type="protein sequence ID" value="KAH9831831.1"/>
    <property type="molecule type" value="Genomic_DNA"/>
</dbReference>
<sequence length="393" mass="44999">MNDQVHKTEHVEDQIAHPEGISDNLTAEDPGKEKGSSSDPERREIEIPFRQPTYSSDTGPRLPQELIERICECLWDEPVQLAISCMRICPAWYHAARRVLPEDSITWRSREALQDYAHTLISHRNAPYRKRFKTLWILDDTSKPFAHVWPMFVPGWMLPELSFVAFCNHDWSAKTPHDSFFVHLSSYTSVLSLQLHDCKFRSLTDLRRVINALPNLTLLALHNVRLQHPLRQNTTPGYSLRARSHKLESISLDGPSPKHPDLSADSRGMMVLECSTLLHMVAANSTTVTALALDLRIFVSLSALLQYLTHFRSLSTLRTCFCNCLLPHNHATHWRLSRSLLWAVHLLQFYRVPAVCFLHPDLGSRISLGKAQWPQVSRSCRHSQGIHVCEGYP</sequence>
<protein>
    <recommendedName>
        <fullName evidence="4">F-box domain-containing protein</fullName>
    </recommendedName>
</protein>
<dbReference type="RefSeq" id="XP_047774928.1">
    <property type="nucleotide sequence ID" value="XM_047917548.1"/>
</dbReference>
<dbReference type="GeneID" id="71998280"/>
<feature type="compositionally biased region" description="Basic and acidic residues" evidence="1">
    <location>
        <begin position="1"/>
        <end position="16"/>
    </location>
</feature>
<name>A0ABQ8K550_9APHY</name>
<feature type="region of interest" description="Disordered" evidence="1">
    <location>
        <begin position="1"/>
        <end position="61"/>
    </location>
</feature>
<gene>
    <name evidence="2" type="ORF">C8Q71DRAFT_286867</name>
</gene>
<dbReference type="Proteomes" id="UP000814176">
    <property type="component" value="Unassembled WGS sequence"/>
</dbReference>
<evidence type="ECO:0000313" key="2">
    <source>
        <dbReference type="EMBL" id="KAH9831831.1"/>
    </source>
</evidence>
<comment type="caution">
    <text evidence="2">The sequence shown here is derived from an EMBL/GenBank/DDBJ whole genome shotgun (WGS) entry which is preliminary data.</text>
</comment>
<reference evidence="2 3" key="1">
    <citation type="journal article" date="2021" name="Environ. Microbiol.">
        <title>Gene family expansions and transcriptome signatures uncover fungal adaptations to wood decay.</title>
        <authorList>
            <person name="Hage H."/>
            <person name="Miyauchi S."/>
            <person name="Viragh M."/>
            <person name="Drula E."/>
            <person name="Min B."/>
            <person name="Chaduli D."/>
            <person name="Navarro D."/>
            <person name="Favel A."/>
            <person name="Norest M."/>
            <person name="Lesage-Meessen L."/>
            <person name="Balint B."/>
            <person name="Merenyi Z."/>
            <person name="de Eugenio L."/>
            <person name="Morin E."/>
            <person name="Martinez A.T."/>
            <person name="Baldrian P."/>
            <person name="Stursova M."/>
            <person name="Martinez M.J."/>
            <person name="Novotny C."/>
            <person name="Magnuson J.K."/>
            <person name="Spatafora J.W."/>
            <person name="Maurice S."/>
            <person name="Pangilinan J."/>
            <person name="Andreopoulos W."/>
            <person name="LaButti K."/>
            <person name="Hundley H."/>
            <person name="Na H."/>
            <person name="Kuo A."/>
            <person name="Barry K."/>
            <person name="Lipzen A."/>
            <person name="Henrissat B."/>
            <person name="Riley R."/>
            <person name="Ahrendt S."/>
            <person name="Nagy L.G."/>
            <person name="Grigoriev I.V."/>
            <person name="Martin F."/>
            <person name="Rosso M.N."/>
        </authorList>
    </citation>
    <scope>NUCLEOTIDE SEQUENCE [LARGE SCALE GENOMIC DNA]</scope>
    <source>
        <strain evidence="2 3">CIRM-BRFM 1785</strain>
    </source>
</reference>
<evidence type="ECO:0000313" key="3">
    <source>
        <dbReference type="Proteomes" id="UP000814176"/>
    </source>
</evidence>